<proteinExistence type="predicted"/>
<accession>A0A645FJ24</accession>
<dbReference type="EMBL" id="VSSQ01058778">
    <property type="protein sequence ID" value="MPN12434.1"/>
    <property type="molecule type" value="Genomic_DNA"/>
</dbReference>
<comment type="caution">
    <text evidence="1">The sequence shown here is derived from an EMBL/GenBank/DDBJ whole genome shotgun (WGS) entry which is preliminary data.</text>
</comment>
<protein>
    <submittedName>
        <fullName evidence="1">Uncharacterized protein</fullName>
    </submittedName>
</protein>
<gene>
    <name evidence="1" type="ORF">SDC9_159752</name>
</gene>
<name>A0A645FJ24_9ZZZZ</name>
<sequence>MRRSQRLRFSSDQRTAAVRWFDTENHLGRFGASGSKQSRQTDDLTRSYLEIERGDRPFLTETFERGHRFITQQGTPRTL</sequence>
<organism evidence="1">
    <name type="scientific">bioreactor metagenome</name>
    <dbReference type="NCBI Taxonomy" id="1076179"/>
    <lineage>
        <taxon>unclassified sequences</taxon>
        <taxon>metagenomes</taxon>
        <taxon>ecological metagenomes</taxon>
    </lineage>
</organism>
<dbReference type="AlphaFoldDB" id="A0A645FJ24"/>
<evidence type="ECO:0000313" key="1">
    <source>
        <dbReference type="EMBL" id="MPN12434.1"/>
    </source>
</evidence>
<reference evidence="1" key="1">
    <citation type="submission" date="2019-08" db="EMBL/GenBank/DDBJ databases">
        <authorList>
            <person name="Kucharzyk K."/>
            <person name="Murdoch R.W."/>
            <person name="Higgins S."/>
            <person name="Loffler F."/>
        </authorList>
    </citation>
    <scope>NUCLEOTIDE SEQUENCE</scope>
</reference>